<name>A0A5M8PRI1_9LECA</name>
<sequence>MELDYLKAHSGYHLWWIPLLGVLVWMTIRRASVEVSETAGTERYDNSHRNSKDGGKGTKKYNMAKGIKKLDQEDWLRVDERFSLEHKIRSELLTKQKNKVLQCLPGSEEACIEALQVVVKYLTEKFPDTFHQSLSGCDDHVHVVETGETLYIKPPFNHLQPLEIAARLSMEDLNILSKDWHSGEHYLIASATLFPVGWSVQDRIGWSLSRLHCKVPTWQKMAGKMTERLFTKLSLQHPLERSALFVQVTESDESISDILCQLEAPPEDKTPSHPGNVLIRQERQTFRRLPRSEAVLFTVKTSLQKLTELNVKDLLELAGEIRSWPAEIATYKGRDRWGKCVLDFCDANV</sequence>
<accession>A0A5M8PRI1</accession>
<proteinExistence type="predicted"/>
<organism evidence="2 3">
    <name type="scientific">Lasallia pustulata</name>
    <dbReference type="NCBI Taxonomy" id="136370"/>
    <lineage>
        <taxon>Eukaryota</taxon>
        <taxon>Fungi</taxon>
        <taxon>Dikarya</taxon>
        <taxon>Ascomycota</taxon>
        <taxon>Pezizomycotina</taxon>
        <taxon>Lecanoromycetes</taxon>
        <taxon>OSLEUM clade</taxon>
        <taxon>Umbilicariomycetidae</taxon>
        <taxon>Umbilicariales</taxon>
        <taxon>Umbilicariaceae</taxon>
        <taxon>Lasallia</taxon>
    </lineage>
</organism>
<gene>
    <name evidence="2" type="ORF">FRX48_04187</name>
</gene>
<dbReference type="OrthoDB" id="5043642at2759"/>
<dbReference type="Proteomes" id="UP000324767">
    <property type="component" value="Unassembled WGS sequence"/>
</dbReference>
<dbReference type="Pfam" id="PF11927">
    <property type="entry name" value="HODM_asu-like"/>
    <property type="match status" value="1"/>
</dbReference>
<dbReference type="InterPro" id="IPR021848">
    <property type="entry name" value="HODM_asu-like"/>
</dbReference>
<evidence type="ECO:0000256" key="1">
    <source>
        <dbReference type="SAM" id="MobiDB-lite"/>
    </source>
</evidence>
<evidence type="ECO:0000313" key="3">
    <source>
        <dbReference type="Proteomes" id="UP000324767"/>
    </source>
</evidence>
<dbReference type="EMBL" id="VXIT01000006">
    <property type="protein sequence ID" value="KAA6412037.1"/>
    <property type="molecule type" value="Genomic_DNA"/>
</dbReference>
<dbReference type="AlphaFoldDB" id="A0A5M8PRI1"/>
<reference evidence="2 3" key="1">
    <citation type="submission" date="2019-09" db="EMBL/GenBank/DDBJ databases">
        <title>The hologenome of the rock-dwelling lichen Lasallia pustulata.</title>
        <authorList>
            <person name="Greshake Tzovaras B."/>
            <person name="Segers F."/>
            <person name="Bicker A."/>
            <person name="Dal Grande F."/>
            <person name="Otte J."/>
            <person name="Hankeln T."/>
            <person name="Schmitt I."/>
            <person name="Ebersberger I."/>
        </authorList>
    </citation>
    <scope>NUCLEOTIDE SEQUENCE [LARGE SCALE GENOMIC DNA]</scope>
    <source>
        <strain evidence="2">A1-1</strain>
    </source>
</reference>
<evidence type="ECO:0000313" key="2">
    <source>
        <dbReference type="EMBL" id="KAA6412037.1"/>
    </source>
</evidence>
<feature type="compositionally biased region" description="Basic and acidic residues" evidence="1">
    <location>
        <begin position="40"/>
        <end position="56"/>
    </location>
</feature>
<feature type="region of interest" description="Disordered" evidence="1">
    <location>
        <begin position="39"/>
        <end position="59"/>
    </location>
</feature>
<protein>
    <submittedName>
        <fullName evidence="2">Uncharacterized protein</fullName>
    </submittedName>
</protein>
<comment type="caution">
    <text evidence="2">The sequence shown here is derived from an EMBL/GenBank/DDBJ whole genome shotgun (WGS) entry which is preliminary data.</text>
</comment>